<reference evidence="2 3" key="1">
    <citation type="submission" date="2018-03" db="EMBL/GenBank/DDBJ databases">
        <title>Draft genome sequence of the plant growth promoting rhizobacterium Pseudomonas protegens strain BNJ-SS-45 isolated from wheat (Triticum aestivum) rhizosphere.</title>
        <authorList>
            <person name="Bajpai A."/>
            <person name="Shende K."/>
            <person name="Meena N."/>
            <person name="Upadhyayula S.R."/>
            <person name="Suravajhala P."/>
            <person name="Medicherla K.M."/>
            <person name="Johri B.N."/>
        </authorList>
    </citation>
    <scope>NUCLEOTIDE SEQUENCE [LARGE SCALE GENOMIC DNA]</scope>
    <source>
        <strain evidence="2 3">BNJ-SS-45</strain>
    </source>
</reference>
<evidence type="ECO:0000313" key="3">
    <source>
        <dbReference type="Proteomes" id="UP000244178"/>
    </source>
</evidence>
<name>A0A2T6GS62_9PSED</name>
<dbReference type="PIRSF" id="PIRSF012337">
    <property type="entry name" value="gp45"/>
    <property type="match status" value="1"/>
</dbReference>
<organism evidence="2 3">
    <name type="scientific">Pseudomonas protegens</name>
    <dbReference type="NCBI Taxonomy" id="380021"/>
    <lineage>
        <taxon>Bacteria</taxon>
        <taxon>Pseudomonadati</taxon>
        <taxon>Pseudomonadota</taxon>
        <taxon>Gammaproteobacteria</taxon>
        <taxon>Pseudomonadales</taxon>
        <taxon>Pseudomonadaceae</taxon>
        <taxon>Pseudomonas</taxon>
    </lineage>
</organism>
<dbReference type="AlphaFoldDB" id="A0A2T6GS62"/>
<dbReference type="EMBL" id="PYJM01000001">
    <property type="protein sequence ID" value="PUA46987.1"/>
    <property type="molecule type" value="Genomic_DNA"/>
</dbReference>
<proteinExistence type="predicted"/>
<sequence length="186" mass="20423">MSSLPRLVRDQVARVMSNVRQAFRAVAARNTHGTLIGVEMEGLSGESVSGELFQHYGFSSAPLPGAEYLVVPVGGNSKHAVVVASEDGRYRLTLQDGEVSLYTDEGDCIHMKRGRLIEVVTDDLVFKVKNKVRFETPMVEMTGDQHIDGSIKADGEIADHTRSMQEGRDLFNVHNHVVTPPPVPLQ</sequence>
<protein>
    <submittedName>
        <fullName evidence="2">Baseplate assembly protein</fullName>
    </submittedName>
</protein>
<accession>A0A2T6GS62</accession>
<dbReference type="InterPro" id="IPR014462">
    <property type="entry name" value="Phage_Mu_Gp45"/>
</dbReference>
<feature type="domain" description="Bacteriophage Mu Gp45 N-terminal" evidence="1">
    <location>
        <begin position="27"/>
        <end position="89"/>
    </location>
</feature>
<comment type="caution">
    <text evidence="2">The sequence shown here is derived from an EMBL/GenBank/DDBJ whole genome shotgun (WGS) entry which is preliminary data.</text>
</comment>
<gene>
    <name evidence="2" type="ORF">C5U62_03125</name>
</gene>
<evidence type="ECO:0000313" key="2">
    <source>
        <dbReference type="EMBL" id="PUA46987.1"/>
    </source>
</evidence>
<dbReference type="Proteomes" id="UP000244178">
    <property type="component" value="Unassembled WGS sequence"/>
</dbReference>
<dbReference type="Pfam" id="PF06890">
    <property type="entry name" value="Phage_Mu_Gp45"/>
    <property type="match status" value="1"/>
</dbReference>
<evidence type="ECO:0000259" key="1">
    <source>
        <dbReference type="Pfam" id="PF06890"/>
    </source>
</evidence>
<dbReference type="InterPro" id="IPR053861">
    <property type="entry name" value="Phage_Mu_Gp45_N"/>
</dbReference>